<dbReference type="Proteomes" id="UP000824782">
    <property type="component" value="Unassembled WGS sequence"/>
</dbReference>
<dbReference type="GO" id="GO:0046872">
    <property type="term" value="F:metal ion binding"/>
    <property type="evidence" value="ECO:0007669"/>
    <property type="project" value="UniProtKB-KW"/>
</dbReference>
<feature type="domain" description="P-type ATPase C-terminal" evidence="5">
    <location>
        <begin position="1"/>
        <end position="96"/>
    </location>
</feature>
<evidence type="ECO:0000256" key="2">
    <source>
        <dbReference type="ARBA" id="ARBA00022723"/>
    </source>
</evidence>
<keyword evidence="7" id="KW-1185">Reference proteome</keyword>
<comment type="caution">
    <text evidence="6">The sequence shown here is derived from an EMBL/GenBank/DDBJ whole genome shotgun (WGS) entry which is preliminary data.</text>
</comment>
<dbReference type="InterPro" id="IPR032630">
    <property type="entry name" value="P_typ_ATPase_c"/>
</dbReference>
<dbReference type="AlphaFoldDB" id="A0AAV7C394"/>
<proteinExistence type="predicted"/>
<evidence type="ECO:0000313" key="6">
    <source>
        <dbReference type="EMBL" id="KAG8579104.1"/>
    </source>
</evidence>
<feature type="transmembrane region" description="Helical" evidence="4">
    <location>
        <begin position="136"/>
        <end position="160"/>
    </location>
</feature>
<sequence>MFVALLFWYQFYCGFSGSTMIDQWYLIFFNLLFSSIPQLVTGILDKDLPAEMLIAVPELYRSGQTMEEYKPHMFWRNMIDAFYQSLICFFIPYFTWINVSSIVFSILLFFTVALIYNSTCPTCNPPSNPYWTMQKLLANPLFYFICLLSPIAALLPRFLYKSIQGTMFPTQVQIGRKVLKSRLECLSLVNKQTSVPEQQINTTLLTPSALHSVRNQKETMLDQGKDSQNVYFSNEGEKVPTVGILCSNPTASLSVKENDQAFTGFLPFTLDSSMASEALYVDEMMCWDSKVDQSDIGLMSLITSTPLLKESSRPKKMSANQESLKDSSTLPSDLYISEDSKVNVRCNTSISERIIRSTGNGELQETTFL</sequence>
<dbReference type="InterPro" id="IPR023298">
    <property type="entry name" value="ATPase_P-typ_TM_dom_sf"/>
</dbReference>
<evidence type="ECO:0000256" key="4">
    <source>
        <dbReference type="SAM" id="Phobius"/>
    </source>
</evidence>
<feature type="transmembrane region" description="Helical" evidence="4">
    <location>
        <begin position="86"/>
        <end position="116"/>
    </location>
</feature>
<evidence type="ECO:0000256" key="3">
    <source>
        <dbReference type="ARBA" id="ARBA00022842"/>
    </source>
</evidence>
<accession>A0AAV7C394</accession>
<name>A0AAV7C394_ENGPU</name>
<dbReference type="Pfam" id="PF16212">
    <property type="entry name" value="PhoLip_ATPase_C"/>
    <property type="match status" value="1"/>
</dbReference>
<dbReference type="PANTHER" id="PTHR24092:SF81">
    <property type="entry name" value="PHOSPHOLIPID-TRANSPORTING ATPASE VA"/>
    <property type="match status" value="1"/>
</dbReference>
<keyword evidence="4" id="KW-1133">Transmembrane helix</keyword>
<keyword evidence="4" id="KW-0812">Transmembrane</keyword>
<evidence type="ECO:0000256" key="1">
    <source>
        <dbReference type="ARBA" id="ARBA00004141"/>
    </source>
</evidence>
<comment type="subcellular location">
    <subcellularLocation>
        <location evidence="1">Membrane</location>
        <topology evidence="1">Multi-pass membrane protein</topology>
    </subcellularLocation>
</comment>
<protein>
    <recommendedName>
        <fullName evidence="5">P-type ATPase C-terminal domain-containing protein</fullName>
    </recommendedName>
</protein>
<gene>
    <name evidence="6" type="ORF">GDO81_010718</name>
</gene>
<keyword evidence="3" id="KW-0460">Magnesium</keyword>
<dbReference type="GO" id="GO:0140326">
    <property type="term" value="F:ATPase-coupled intramembrane lipid transporter activity"/>
    <property type="evidence" value="ECO:0007669"/>
    <property type="project" value="TreeGrafter"/>
</dbReference>
<dbReference type="GO" id="GO:0045332">
    <property type="term" value="P:phospholipid translocation"/>
    <property type="evidence" value="ECO:0007669"/>
    <property type="project" value="TreeGrafter"/>
</dbReference>
<evidence type="ECO:0000313" key="7">
    <source>
        <dbReference type="Proteomes" id="UP000824782"/>
    </source>
</evidence>
<organism evidence="6 7">
    <name type="scientific">Engystomops pustulosus</name>
    <name type="common">Tungara frog</name>
    <name type="synonym">Physalaemus pustulosus</name>
    <dbReference type="NCBI Taxonomy" id="76066"/>
    <lineage>
        <taxon>Eukaryota</taxon>
        <taxon>Metazoa</taxon>
        <taxon>Chordata</taxon>
        <taxon>Craniata</taxon>
        <taxon>Vertebrata</taxon>
        <taxon>Euteleostomi</taxon>
        <taxon>Amphibia</taxon>
        <taxon>Batrachia</taxon>
        <taxon>Anura</taxon>
        <taxon>Neobatrachia</taxon>
        <taxon>Hyloidea</taxon>
        <taxon>Leptodactylidae</taxon>
        <taxon>Leiuperinae</taxon>
        <taxon>Engystomops</taxon>
    </lineage>
</organism>
<reference evidence="6" key="1">
    <citation type="thesis" date="2020" institute="ProQuest LLC" country="789 East Eisenhower Parkway, Ann Arbor, MI, USA">
        <title>Comparative Genomics and Chromosome Evolution.</title>
        <authorList>
            <person name="Mudd A.B."/>
        </authorList>
    </citation>
    <scope>NUCLEOTIDE SEQUENCE</scope>
    <source>
        <strain evidence="6">237g6f4</strain>
        <tissue evidence="6">Blood</tissue>
    </source>
</reference>
<keyword evidence="2" id="KW-0479">Metal-binding</keyword>
<dbReference type="GO" id="GO:0005886">
    <property type="term" value="C:plasma membrane"/>
    <property type="evidence" value="ECO:0007669"/>
    <property type="project" value="TreeGrafter"/>
</dbReference>
<dbReference type="SUPFAM" id="SSF81665">
    <property type="entry name" value="Calcium ATPase, transmembrane domain M"/>
    <property type="match status" value="1"/>
</dbReference>
<keyword evidence="4" id="KW-0472">Membrane</keyword>
<dbReference type="PANTHER" id="PTHR24092">
    <property type="entry name" value="PROBABLE PHOSPHOLIPID-TRANSPORTING ATPASE"/>
    <property type="match status" value="1"/>
</dbReference>
<dbReference type="EMBL" id="WNYA01000004">
    <property type="protein sequence ID" value="KAG8579104.1"/>
    <property type="molecule type" value="Genomic_DNA"/>
</dbReference>
<evidence type="ECO:0000259" key="5">
    <source>
        <dbReference type="Pfam" id="PF16212"/>
    </source>
</evidence>